<dbReference type="InterPro" id="IPR012941">
    <property type="entry name" value="Phe_hydrox_C_dim_dom"/>
</dbReference>
<dbReference type="GO" id="GO:0016709">
    <property type="term" value="F:oxidoreductase activity, acting on paired donors, with incorporation or reduction of molecular oxygen, NAD(P)H as one donor, and incorporation of one atom of oxygen"/>
    <property type="evidence" value="ECO:0007669"/>
    <property type="project" value="UniProtKB-ARBA"/>
</dbReference>
<keyword evidence="2" id="KW-0285">Flavoprotein</keyword>
<dbReference type="InterPro" id="IPR045851">
    <property type="entry name" value="AMP-bd_C_sf"/>
</dbReference>
<evidence type="ECO:0000256" key="1">
    <source>
        <dbReference type="ARBA" id="ARBA00007801"/>
    </source>
</evidence>
<dbReference type="GO" id="GO:0044281">
    <property type="term" value="P:small molecule metabolic process"/>
    <property type="evidence" value="ECO:0007669"/>
    <property type="project" value="UniProtKB-ARBA"/>
</dbReference>
<dbReference type="PRINTS" id="PR00420">
    <property type="entry name" value="RNGMNOXGNASE"/>
</dbReference>
<dbReference type="InterPro" id="IPR000873">
    <property type="entry name" value="AMP-dep_synth/lig_dom"/>
</dbReference>
<dbReference type="InterPro" id="IPR002938">
    <property type="entry name" value="FAD-bd"/>
</dbReference>
<evidence type="ECO:0000256" key="3">
    <source>
        <dbReference type="ARBA" id="ARBA00022827"/>
    </source>
</evidence>
<accession>A0A117DWA9</accession>
<dbReference type="InterPro" id="IPR050641">
    <property type="entry name" value="RIFMO-like"/>
</dbReference>
<dbReference type="InterPro" id="IPR001031">
    <property type="entry name" value="Thioesterase"/>
</dbReference>
<evidence type="ECO:0000313" key="7">
    <source>
        <dbReference type="Proteomes" id="UP000068243"/>
    </source>
</evidence>
<dbReference type="Gene3D" id="3.30.9.10">
    <property type="entry name" value="D-Amino Acid Oxidase, subunit A, domain 2"/>
    <property type="match status" value="1"/>
</dbReference>
<dbReference type="GO" id="GO:0071949">
    <property type="term" value="F:FAD binding"/>
    <property type="evidence" value="ECO:0007669"/>
    <property type="project" value="InterPro"/>
</dbReference>
<organism evidence="6 7">
    <name type="scientific">Aspergillus niger</name>
    <dbReference type="NCBI Taxonomy" id="5061"/>
    <lineage>
        <taxon>Eukaryota</taxon>
        <taxon>Fungi</taxon>
        <taxon>Dikarya</taxon>
        <taxon>Ascomycota</taxon>
        <taxon>Pezizomycotina</taxon>
        <taxon>Eurotiomycetes</taxon>
        <taxon>Eurotiomycetidae</taxon>
        <taxon>Eurotiales</taxon>
        <taxon>Aspergillaceae</taxon>
        <taxon>Aspergillus</taxon>
        <taxon>Aspergillus subgen. Circumdati</taxon>
    </lineage>
</organism>
<dbReference type="SUPFAM" id="SSF52833">
    <property type="entry name" value="Thioredoxin-like"/>
    <property type="match status" value="1"/>
</dbReference>
<dbReference type="NCBIfam" id="NF006144">
    <property type="entry name" value="PRK08294.1"/>
    <property type="match status" value="1"/>
</dbReference>
<proteinExistence type="inferred from homology"/>
<dbReference type="Gene3D" id="3.30.300.30">
    <property type="match status" value="1"/>
</dbReference>
<keyword evidence="3" id="KW-0274">FAD</keyword>
<comment type="similarity">
    <text evidence="1">Belongs to the PheA/TfdB FAD monooxygenase family.</text>
</comment>
<dbReference type="InterPro" id="IPR042099">
    <property type="entry name" value="ANL_N_sf"/>
</dbReference>
<dbReference type="SUPFAM" id="SSF56801">
    <property type="entry name" value="Acetyl-CoA synthetase-like"/>
    <property type="match status" value="1"/>
</dbReference>
<dbReference type="InterPro" id="IPR036249">
    <property type="entry name" value="Thioredoxin-like_sf"/>
</dbReference>
<dbReference type="EMBL" id="BCMY01000002">
    <property type="protein sequence ID" value="GAQ36188.1"/>
    <property type="molecule type" value="Genomic_DNA"/>
</dbReference>
<evidence type="ECO:0000313" key="6">
    <source>
        <dbReference type="EMBL" id="GAQ36188.1"/>
    </source>
</evidence>
<dbReference type="SUPFAM" id="SSF54373">
    <property type="entry name" value="FAD-linked reductases, C-terminal domain"/>
    <property type="match status" value="1"/>
</dbReference>
<dbReference type="InterPro" id="IPR020845">
    <property type="entry name" value="AMP-binding_CS"/>
</dbReference>
<dbReference type="Pfam" id="PF00550">
    <property type="entry name" value="PP-binding"/>
    <property type="match status" value="1"/>
</dbReference>
<name>A0A117DWA9_ASPNG</name>
<dbReference type="PANTHER" id="PTHR43004:SF10">
    <property type="entry name" value="2-MONOOXYGENASE, PUTATIVE (AFU_ORTHOLOGUE AFUA_6G11480)-RELATED"/>
    <property type="match status" value="1"/>
</dbReference>
<feature type="domain" description="Carrier" evidence="5">
    <location>
        <begin position="1215"/>
        <end position="1294"/>
    </location>
</feature>
<dbReference type="PaxDb" id="5061-CADANGAP00001140"/>
<protein>
    <submittedName>
        <fullName evidence="6">NRPS-like enzyme</fullName>
    </submittedName>
</protein>
<dbReference type="SUPFAM" id="SSF47336">
    <property type="entry name" value="ACP-like"/>
    <property type="match status" value="1"/>
</dbReference>
<dbReference type="VEuPathDB" id="FungiDB:M747DRAFT_265754"/>
<dbReference type="InterPro" id="IPR029058">
    <property type="entry name" value="AB_hydrolase_fold"/>
</dbReference>
<dbReference type="VEuPathDB" id="FungiDB:ATCC64974_13980"/>
<dbReference type="OrthoDB" id="10253869at2759"/>
<dbReference type="VEuPathDB" id="FungiDB:An01g11800"/>
<dbReference type="CDD" id="cd02979">
    <property type="entry name" value="PHOX_C"/>
    <property type="match status" value="1"/>
</dbReference>
<evidence type="ECO:0000256" key="4">
    <source>
        <dbReference type="ARBA" id="ARBA00023002"/>
    </source>
</evidence>
<gene>
    <name evidence="6" type="ORF">ABL_01537</name>
</gene>
<dbReference type="InterPro" id="IPR036188">
    <property type="entry name" value="FAD/NAD-bd_sf"/>
</dbReference>
<keyword evidence="4" id="KW-0560">Oxidoreductase</keyword>
<dbReference type="InterPro" id="IPR038220">
    <property type="entry name" value="PHOX_C_sf"/>
</dbReference>
<dbReference type="Gene3D" id="3.40.30.20">
    <property type="match status" value="1"/>
</dbReference>
<dbReference type="Pfam" id="PF00501">
    <property type="entry name" value="AMP-binding"/>
    <property type="match status" value="1"/>
</dbReference>
<dbReference type="SUPFAM" id="SSF53474">
    <property type="entry name" value="alpha/beta-Hydrolases"/>
    <property type="match status" value="1"/>
</dbReference>
<dbReference type="Pfam" id="PF07976">
    <property type="entry name" value="Phe_hydrox_dim"/>
    <property type="match status" value="1"/>
</dbReference>
<dbReference type="InterPro" id="IPR036736">
    <property type="entry name" value="ACP-like_sf"/>
</dbReference>
<dbReference type="Pfam" id="PF00975">
    <property type="entry name" value="Thioesterase"/>
    <property type="match status" value="1"/>
</dbReference>
<dbReference type="SMART" id="SM00824">
    <property type="entry name" value="PKS_TE"/>
    <property type="match status" value="1"/>
</dbReference>
<dbReference type="SUPFAM" id="SSF51905">
    <property type="entry name" value="FAD/NAD(P)-binding domain"/>
    <property type="match status" value="1"/>
</dbReference>
<dbReference type="VEuPathDB" id="FungiDB:ASPNIDRAFT2_1206422"/>
<comment type="caution">
    <text evidence="6">The sequence shown here is derived from an EMBL/GenBank/DDBJ whole genome shotgun (WGS) entry which is preliminary data.</text>
</comment>
<dbReference type="Gene3D" id="3.40.50.1820">
    <property type="entry name" value="alpha/beta hydrolase"/>
    <property type="match status" value="1"/>
</dbReference>
<dbReference type="Gene3D" id="3.40.50.12780">
    <property type="entry name" value="N-terminal domain of ligase-like"/>
    <property type="match status" value="1"/>
</dbReference>
<dbReference type="Pfam" id="PF01494">
    <property type="entry name" value="FAD_binding_3"/>
    <property type="match status" value="1"/>
</dbReference>
<dbReference type="PROSITE" id="PS50075">
    <property type="entry name" value="CARRIER"/>
    <property type="match status" value="1"/>
</dbReference>
<dbReference type="Proteomes" id="UP000068243">
    <property type="component" value="Unassembled WGS sequence"/>
</dbReference>
<dbReference type="PROSITE" id="PS00455">
    <property type="entry name" value="AMP_BINDING"/>
    <property type="match status" value="1"/>
</dbReference>
<dbReference type="Gene3D" id="1.10.1200.10">
    <property type="entry name" value="ACP-like"/>
    <property type="match status" value="1"/>
</dbReference>
<dbReference type="InterPro" id="IPR020802">
    <property type="entry name" value="TesA-like"/>
</dbReference>
<dbReference type="VEuPathDB" id="FungiDB:ASPNIDRAFT2_1117738"/>
<dbReference type="InterPro" id="IPR009081">
    <property type="entry name" value="PP-bd_ACP"/>
</dbReference>
<dbReference type="VEuPathDB" id="FungiDB:M747DRAFT_244289"/>
<evidence type="ECO:0000259" key="5">
    <source>
        <dbReference type="PROSITE" id="PS50075"/>
    </source>
</evidence>
<reference evidence="7" key="1">
    <citation type="journal article" date="2016" name="Genome Announc.">
        <title>Draft genome sequence of Aspergillus niger strain An76.</title>
        <authorList>
            <person name="Gong W."/>
            <person name="Cheng Z."/>
            <person name="Zhang H."/>
            <person name="Liu L."/>
            <person name="Gao P."/>
            <person name="Wang L."/>
        </authorList>
    </citation>
    <scope>NUCLEOTIDE SEQUENCE [LARGE SCALE GENOMIC DNA]</scope>
    <source>
        <strain evidence="7">An76</strain>
    </source>
</reference>
<dbReference type="PANTHER" id="PTHR43004">
    <property type="entry name" value="TRK SYSTEM POTASSIUM UPTAKE PROTEIN"/>
    <property type="match status" value="1"/>
</dbReference>
<evidence type="ECO:0000256" key="2">
    <source>
        <dbReference type="ARBA" id="ARBA00022630"/>
    </source>
</evidence>
<sequence>MTQKVDVLICGSGSAGLCAATWLARYGITCKVLERRDGPMTMGQADGVQCRTVEIFESFGIGEELLRESYHVVEVVFWADDSGSGVIRRTGKTADTQPGLSHQPHVILNQARINGLLIDLMKKHNNQEIDYGYTVKDVRVDESQLSAGPEAYPVKVTAEKDGKVESFEAKYALACDGAHSTVRKALGYNMIGDSTDAVWGVMDMVPRTDFPDIRKKSSIRSKAGNLLIIPREGDSYNLTRFYIELPTGTKAKDVRLEDLQNAAKRIFSPYQIDFVETVWWSAYAIGQRHADFFHKDYRVFLAGDACHTHSPKAGQGMNVSLQDGYNMGWKLASVLKGLAHPSLLETYVLERQKVAIDLINFDRYFAKLFSSQGSATPQEFQEGFIKSGKYTAGLTAKYDESPITSDTGVSTELATNVVVGMRLPSAQVVRFCDAKPLQLAASLKSDGRWRVMAFVGDLSVSQNMAALQAIGEYLGSEDSPLQRFRSRSGEPDSLIEPILVAHGKRHGVELEQIPQSFYPFTGKNHIRDLHKIFFDDESYNRGHGHLYEHLGISPDKGAIVIVRPDQYVSAVFSLDEYRRIGQFFEGFLISQERPESLTGSKLIDSFKISLFIINILQSKMAPHVLEGNGKAIEPTFKSIPAKDVPVATIESPSTVQNLAQLLAKAASSKAGLTFYTPGAEASRVSYSDLQSKATEKARLLGQIDGISASSIILLHFENHHDTILWFWAATLAGFLPAISTPFVHDPAQRLKHLRHLKTLLQDPVVLTTERLVPDFLDTDELRVLPVEVLDKAANSNGIFDTLPLCGAEKQAQDPAVLMLTSGSTGSAKAVPLRHGQLLTALQGKKDHHGTGPGDVFLTWVGLDHVASLCEIHLHAMSLGADQVLIPASELLRDPIRFIQLLDSHKIAYTFAPNFFLTQVRDALAANPTFQADLSRLKSINSGGEANVVATIDGLTRELRRFNIQREVISPGFGMTETCAGCVHARASPSYDLSKGLEFACLGPCTPGIKMRVMRPTARYEPAAPGEVGELQLSGPAVFTGYFNNPEATAAAFTEDGWFITGDLAWLDDSGYLNLAGRTRDTIIVNGVKWSATEIEVAIEEENIPGVVPSYTVAFPCRAPGSASEDIAIVYSPAYAADDAATRFETATAIAKTVALLTGRKPAHIIPLPGKMLDKSSLGKISRIKVRTAFEKGEYASFEEEDLKIVQKYRDSTQRPAQSETEKRVQSTIAGLLKIPIEDINVDMSIFDLGITSFNLILLKAMIQEAVNAPVEIPMSVLMTDPTTTAICASIDKLLSQPPTYNPIVPLQPNGTKIPLFCIHPGSGDILVFIALAAQFPTRPVYALRTRGYNTNERFFHSIQETADTYAHYIRQTQPEGPYAIAGYSLGSTLAFEVGKVLESQGQEVRFLASIDYPPHIRQYVRGQNWVDVLLHIAFFLELIDLEVMGEAGTYLHSLEKNKGGEGLSRYDALVHVLNISDKERVRALALNAERLERITDIGENFRVHGETYEPQGTVETLDVFVADPPSYAALDRQDWEENKLGAWRDFARTEVGFYNCPGIHATMLNPVHVPEFVRGFKLAMKRRGV</sequence>
<dbReference type="VEuPathDB" id="FungiDB:An01g11790"/>
<dbReference type="Gene3D" id="3.50.50.60">
    <property type="entry name" value="FAD/NAD(P)-binding domain"/>
    <property type="match status" value="1"/>
</dbReference>
<dbReference type="VEuPathDB" id="FungiDB:ATCC64974_13990"/>